<proteinExistence type="inferred from homology"/>
<evidence type="ECO:0000256" key="2">
    <source>
        <dbReference type="ARBA" id="ARBA00022679"/>
    </source>
</evidence>
<feature type="binding site" evidence="4">
    <location>
        <position position="58"/>
    </location>
    <ligand>
        <name>S-adenosyl-L-methionine</name>
        <dbReference type="ChEBI" id="CHEBI:59789"/>
    </ligand>
</feature>
<dbReference type="InterPro" id="IPR004033">
    <property type="entry name" value="UbiE/COQ5_MeTrFase"/>
</dbReference>
<evidence type="ECO:0000313" key="6">
    <source>
        <dbReference type="Proteomes" id="UP000824633"/>
    </source>
</evidence>
<comment type="caution">
    <text evidence="4">Lacks conserved residue(s) required for the propagation of feature annotation.</text>
</comment>
<dbReference type="InterPro" id="IPR029063">
    <property type="entry name" value="SAM-dependent_MTases_sf"/>
</dbReference>
<keyword evidence="2 4" id="KW-0808">Transferase</keyword>
<dbReference type="GO" id="GO:0008168">
    <property type="term" value="F:methyltransferase activity"/>
    <property type="evidence" value="ECO:0007669"/>
    <property type="project" value="UniProtKB-KW"/>
</dbReference>
<name>A0ABM7T608_9CLOT</name>
<dbReference type="Gene3D" id="3.40.50.150">
    <property type="entry name" value="Vaccinia Virus protein VP39"/>
    <property type="match status" value="1"/>
</dbReference>
<evidence type="ECO:0000256" key="4">
    <source>
        <dbReference type="HAMAP-Rule" id="MF_01813"/>
    </source>
</evidence>
<gene>
    <name evidence="4 5" type="primary">menG</name>
    <name evidence="5" type="ORF">psyc5s11_23850</name>
</gene>
<dbReference type="Proteomes" id="UP000824633">
    <property type="component" value="Chromosome"/>
</dbReference>
<dbReference type="NCBIfam" id="TIGR01934">
    <property type="entry name" value="MenG_MenH_UbiE"/>
    <property type="match status" value="1"/>
</dbReference>
<evidence type="ECO:0000313" key="5">
    <source>
        <dbReference type="EMBL" id="BCZ46318.1"/>
    </source>
</evidence>
<keyword evidence="3 4" id="KW-0949">S-adenosyl-L-methionine</keyword>
<comment type="pathway">
    <text evidence="4">Quinol/quinone metabolism; menaquinone biosynthesis; menaquinol from 1,4-dihydroxy-2-naphthoate: step 2/2.</text>
</comment>
<dbReference type="EC" id="2.1.1.163" evidence="4"/>
<dbReference type="HAMAP" id="MF_01813">
    <property type="entry name" value="MenG_UbiE_methyltr"/>
    <property type="match status" value="1"/>
</dbReference>
<dbReference type="PROSITE" id="PS01184">
    <property type="entry name" value="UBIE_2"/>
    <property type="match status" value="1"/>
</dbReference>
<dbReference type="GO" id="GO:0032259">
    <property type="term" value="P:methylation"/>
    <property type="evidence" value="ECO:0007669"/>
    <property type="project" value="UniProtKB-KW"/>
</dbReference>
<dbReference type="PANTHER" id="PTHR43591">
    <property type="entry name" value="METHYLTRANSFERASE"/>
    <property type="match status" value="1"/>
</dbReference>
<reference evidence="6" key="1">
    <citation type="submission" date="2021-07" db="EMBL/GenBank/DDBJ databases">
        <title>Complete genome sequencing of a Clostridium isolate.</title>
        <authorList>
            <person name="Ueki A."/>
            <person name="Tonouchi A."/>
        </authorList>
    </citation>
    <scope>NUCLEOTIDE SEQUENCE [LARGE SCALE GENOMIC DNA]</scope>
    <source>
        <strain evidence="6">C5S11</strain>
    </source>
</reference>
<dbReference type="PROSITE" id="PS51608">
    <property type="entry name" value="SAM_MT_UBIE"/>
    <property type="match status" value="1"/>
</dbReference>
<comment type="similarity">
    <text evidence="4">Belongs to the class I-like SAM-binding methyltransferase superfamily. MenG/UbiE family.</text>
</comment>
<keyword evidence="4" id="KW-0474">Menaquinone biosynthesis</keyword>
<comment type="catalytic activity">
    <reaction evidence="4">
        <text>a 2-demethylmenaquinol + S-adenosyl-L-methionine = a menaquinol + S-adenosyl-L-homocysteine + H(+)</text>
        <dbReference type="Rhea" id="RHEA:42640"/>
        <dbReference type="Rhea" id="RHEA-COMP:9539"/>
        <dbReference type="Rhea" id="RHEA-COMP:9563"/>
        <dbReference type="ChEBI" id="CHEBI:15378"/>
        <dbReference type="ChEBI" id="CHEBI:18151"/>
        <dbReference type="ChEBI" id="CHEBI:55437"/>
        <dbReference type="ChEBI" id="CHEBI:57856"/>
        <dbReference type="ChEBI" id="CHEBI:59789"/>
        <dbReference type="EC" id="2.1.1.163"/>
    </reaction>
</comment>
<evidence type="ECO:0000256" key="3">
    <source>
        <dbReference type="ARBA" id="ARBA00022691"/>
    </source>
</evidence>
<dbReference type="EMBL" id="AP024849">
    <property type="protein sequence ID" value="BCZ46318.1"/>
    <property type="molecule type" value="Genomic_DNA"/>
</dbReference>
<organism evidence="5 6">
    <name type="scientific">Clostridium gelidum</name>
    <dbReference type="NCBI Taxonomy" id="704125"/>
    <lineage>
        <taxon>Bacteria</taxon>
        <taxon>Bacillati</taxon>
        <taxon>Bacillota</taxon>
        <taxon>Clostridia</taxon>
        <taxon>Eubacteriales</taxon>
        <taxon>Clostridiaceae</taxon>
        <taxon>Clostridium</taxon>
    </lineage>
</organism>
<dbReference type="SUPFAM" id="SSF53335">
    <property type="entry name" value="S-adenosyl-L-methionine-dependent methyltransferases"/>
    <property type="match status" value="1"/>
</dbReference>
<dbReference type="PANTHER" id="PTHR43591:SF24">
    <property type="entry name" value="2-METHOXY-6-POLYPRENYL-1,4-BENZOQUINOL METHYLASE, MITOCHONDRIAL"/>
    <property type="match status" value="1"/>
</dbReference>
<keyword evidence="1 4" id="KW-0489">Methyltransferase</keyword>
<keyword evidence="6" id="KW-1185">Reference proteome</keyword>
<protein>
    <recommendedName>
        <fullName evidence="4">Demethylmenaquinone methyltransferase</fullName>
        <ecNumber evidence="4">2.1.1.163</ecNumber>
    </recommendedName>
</protein>
<dbReference type="InterPro" id="IPR023576">
    <property type="entry name" value="UbiE/COQ5_MeTrFase_CS"/>
</dbReference>
<dbReference type="CDD" id="cd02440">
    <property type="entry name" value="AdoMet_MTases"/>
    <property type="match status" value="1"/>
</dbReference>
<evidence type="ECO:0000256" key="1">
    <source>
        <dbReference type="ARBA" id="ARBA00022603"/>
    </source>
</evidence>
<comment type="function">
    <text evidence="4">Methyltransferase required for the conversion of demethylmenaquinol (DMKH2) to menaquinol (MKH2).</text>
</comment>
<accession>A0ABM7T608</accession>
<feature type="binding site" evidence="4">
    <location>
        <position position="79"/>
    </location>
    <ligand>
        <name>S-adenosyl-L-methionine</name>
        <dbReference type="ChEBI" id="CHEBI:59789"/>
    </ligand>
</feature>
<dbReference type="RefSeq" id="WP_224037816.1">
    <property type="nucleotide sequence ID" value="NZ_AP024849.1"/>
</dbReference>
<dbReference type="NCBIfam" id="NF001244">
    <property type="entry name" value="PRK00216.1-5"/>
    <property type="match status" value="1"/>
</dbReference>
<sequence length="234" mass="26894">MPETDITDVEKVFSVIAKRYDMLNSILTLNIDKLWRRKAIKICDIKEEQKVLDLCCGTGQMINYECKAVGKNTTVIGVDFSQEMLNVGDRRLNKSLKDYKFELIRDSILELPFEENTFDCITIAFGLRNISDKSKSLSEMYRVLKPGGRLVCLELSKPNIPILKNIYDMYFNNVLPFVGSIGTGDKKAYYYLRDSVNEFMNKNQLKQEISKIGFKNSEYKSLTFGIASIHYGIK</sequence>
<dbReference type="Pfam" id="PF01209">
    <property type="entry name" value="Ubie_methyltran"/>
    <property type="match status" value="1"/>
</dbReference>